<comment type="caution">
    <text evidence="1">The sequence shown here is derived from an EMBL/GenBank/DDBJ whole genome shotgun (WGS) entry which is preliminary data.</text>
</comment>
<dbReference type="EMBL" id="JAWMWH010000003">
    <property type="protein sequence ID" value="MEJ6401000.1"/>
    <property type="molecule type" value="Genomic_DNA"/>
</dbReference>
<sequence>MKLKSLVVTDDIGNFENVEMKPASSNIQSMFPDFKVWEVIDSDGDIYYVNSLYISTFQIENSSEE</sequence>
<evidence type="ECO:0000313" key="1">
    <source>
        <dbReference type="EMBL" id="MEJ6401000.1"/>
    </source>
</evidence>
<name>A0ABU8SM69_9LACO</name>
<evidence type="ECO:0000313" key="2">
    <source>
        <dbReference type="Proteomes" id="UP001370590"/>
    </source>
</evidence>
<proteinExistence type="predicted"/>
<organism evidence="1 2">
    <name type="scientific">Nicoliella lavandulae</name>
    <dbReference type="NCBI Taxonomy" id="3082954"/>
    <lineage>
        <taxon>Bacteria</taxon>
        <taxon>Bacillati</taxon>
        <taxon>Bacillota</taxon>
        <taxon>Bacilli</taxon>
        <taxon>Lactobacillales</taxon>
        <taxon>Lactobacillaceae</taxon>
        <taxon>Nicoliella</taxon>
    </lineage>
</organism>
<gene>
    <name evidence="1" type="ORF">R4146_07575</name>
</gene>
<reference evidence="1 2" key="1">
    <citation type="submission" date="2023-10" db="EMBL/GenBank/DDBJ databases">
        <title>Nicoliella lavandulae sp. nov. isolated from Lavandula angustifolia flowers.</title>
        <authorList>
            <person name="Alcantara C."/>
            <person name="Zuniga M."/>
            <person name="Landete J.M."/>
            <person name="Monedero V."/>
        </authorList>
    </citation>
    <scope>NUCLEOTIDE SEQUENCE [LARGE SCALE GENOMIC DNA]</scope>
    <source>
        <strain evidence="1 2">Es01</strain>
    </source>
</reference>
<dbReference type="RefSeq" id="WP_339960847.1">
    <property type="nucleotide sequence ID" value="NZ_JAWMWH010000003.1"/>
</dbReference>
<protein>
    <submittedName>
        <fullName evidence="1">Uncharacterized protein</fullName>
    </submittedName>
</protein>
<accession>A0ABU8SM69</accession>
<dbReference type="Proteomes" id="UP001370590">
    <property type="component" value="Unassembled WGS sequence"/>
</dbReference>
<keyword evidence="2" id="KW-1185">Reference proteome</keyword>